<evidence type="ECO:0000313" key="2">
    <source>
        <dbReference type="Proteomes" id="UP000249248"/>
    </source>
</evidence>
<dbReference type="EMBL" id="QKSB01000014">
    <property type="protein sequence ID" value="PZE15899.1"/>
    <property type="molecule type" value="Genomic_DNA"/>
</dbReference>
<evidence type="ECO:0000313" key="1">
    <source>
        <dbReference type="EMBL" id="PZE15899.1"/>
    </source>
</evidence>
<protein>
    <submittedName>
        <fullName evidence="1">Uncharacterized protein</fullName>
    </submittedName>
</protein>
<proteinExistence type="predicted"/>
<dbReference type="AlphaFoldDB" id="A0A2W1MV01"/>
<dbReference type="Proteomes" id="UP000249248">
    <property type="component" value="Unassembled WGS sequence"/>
</dbReference>
<comment type="caution">
    <text evidence="1">The sequence shown here is derived from an EMBL/GenBank/DDBJ whole genome shotgun (WGS) entry which is preliminary data.</text>
</comment>
<sequence length="69" mass="7831">MPLLACSNKEVAEIENDQYLKDSMLTVTSISEKPISEFTLSETETTRNGDKKFGLKENNSFLYDHVNSK</sequence>
<organism evidence="1 2">
    <name type="scientific">Putridiphycobacter roseus</name>
    <dbReference type="NCBI Taxonomy" id="2219161"/>
    <lineage>
        <taxon>Bacteria</taxon>
        <taxon>Pseudomonadati</taxon>
        <taxon>Bacteroidota</taxon>
        <taxon>Flavobacteriia</taxon>
        <taxon>Flavobacteriales</taxon>
        <taxon>Crocinitomicaceae</taxon>
        <taxon>Putridiphycobacter</taxon>
    </lineage>
</organism>
<gene>
    <name evidence="1" type="ORF">DNU06_15435</name>
</gene>
<accession>A0A2W1MV01</accession>
<keyword evidence="2" id="KW-1185">Reference proteome</keyword>
<dbReference type="RefSeq" id="WP_111064401.1">
    <property type="nucleotide sequence ID" value="NZ_JBHUCU010000012.1"/>
</dbReference>
<name>A0A2W1MV01_9FLAO</name>
<reference evidence="1 2" key="1">
    <citation type="submission" date="2018-06" db="EMBL/GenBank/DDBJ databases">
        <title>The draft genome sequence of Crocinitomix sp. SM1701.</title>
        <authorList>
            <person name="Zhang X."/>
        </authorList>
    </citation>
    <scope>NUCLEOTIDE SEQUENCE [LARGE SCALE GENOMIC DNA]</scope>
    <source>
        <strain evidence="1 2">SM1701</strain>
    </source>
</reference>